<dbReference type="InterPro" id="IPR003018">
    <property type="entry name" value="GAF"/>
</dbReference>
<comment type="caution">
    <text evidence="5">The sequence shown here is derived from an EMBL/GenBank/DDBJ whole genome shotgun (WGS) entry which is preliminary data.</text>
</comment>
<dbReference type="SUPFAM" id="SSF141868">
    <property type="entry name" value="EAL domain-like"/>
    <property type="match status" value="1"/>
</dbReference>
<dbReference type="InterPro" id="IPR035965">
    <property type="entry name" value="PAS-like_dom_sf"/>
</dbReference>
<name>A0A1C7NWD8_9HYPH</name>
<dbReference type="CDD" id="cd01948">
    <property type="entry name" value="EAL"/>
    <property type="match status" value="1"/>
</dbReference>
<dbReference type="STRING" id="1612624.ADU59_23175"/>
<dbReference type="InterPro" id="IPR000160">
    <property type="entry name" value="GGDEF_dom"/>
</dbReference>
<dbReference type="Gene3D" id="3.20.20.450">
    <property type="entry name" value="EAL domain"/>
    <property type="match status" value="1"/>
</dbReference>
<feature type="domain" description="EAL" evidence="3">
    <location>
        <begin position="471"/>
        <end position="725"/>
    </location>
</feature>
<dbReference type="SUPFAM" id="SSF55785">
    <property type="entry name" value="PYP-like sensor domain (PAS domain)"/>
    <property type="match status" value="1"/>
</dbReference>
<dbReference type="SMART" id="SM00065">
    <property type="entry name" value="GAF"/>
    <property type="match status" value="1"/>
</dbReference>
<dbReference type="SMART" id="SM00267">
    <property type="entry name" value="GGDEF"/>
    <property type="match status" value="1"/>
</dbReference>
<dbReference type="InterPro" id="IPR001610">
    <property type="entry name" value="PAC"/>
</dbReference>
<dbReference type="PROSITE" id="PS50883">
    <property type="entry name" value="EAL"/>
    <property type="match status" value="1"/>
</dbReference>
<dbReference type="SMART" id="SM00091">
    <property type="entry name" value="PAS"/>
    <property type="match status" value="1"/>
</dbReference>
<dbReference type="Gene3D" id="3.30.450.40">
    <property type="match status" value="1"/>
</dbReference>
<evidence type="ECO:0000259" key="2">
    <source>
        <dbReference type="PROSITE" id="PS50113"/>
    </source>
</evidence>
<dbReference type="Gene3D" id="3.30.450.20">
    <property type="entry name" value="PAS domain"/>
    <property type="match status" value="1"/>
</dbReference>
<feature type="domain" description="PAC" evidence="2">
    <location>
        <begin position="251"/>
        <end position="301"/>
    </location>
</feature>
<sequence>MGMHQDAAEGNDNNRIEHGRLEALSTLWIAGTAPEPRFDTIVQLAAQLFETPMAFITLVEKDIQRFKATHGVDVPDIARSTSFCTHTIQSGDVFVVPDMQADPRFADNPLVTGTPFVRFYAGAPLVTADGFRIGALCIADTMPRHAFGERQQQTLKLLAAQVMEQMRLRQEEIIRSTVMKFSDATGLALFSINAAGRIEFVNRAALCLFGYEHGEMIGQPIDLIIPDRFRGAHHAGLARVLAGGTTKLIGKTVEVMARKRDQTEVPIEISLSLWNDERGVGMGAVIRDISDRRDRDARLLRMANQDTLTGLSNRNRFESLLQEVLSENRAATVALLDLDGFKDVNDSLGHAVGDALLQAVAVRLPSVLADDVTVARFGGDGFAVLFPEVATLDGALKAIGAVLSAFEMPFEVGGNVFQVTTTLGFALAPEHGADAEELLASADFALYRAKQAGGSTMLMFDPEMRNDSLARRATQDELLRALQNGELVLHYQPQVSLTDGHVFGMEALIRWRHPEHGLMFPAAFLPALESSSLALPVGWWVLNEACRQAAEWLAQGHAPIKVSVNLFAAQYRAGTLVQHVVDALAEHGLPPSALGLEVTETIALLNDDHAFAAVRALRDLGVDIAFDDFGTGYASLSSLQRFPLTTLKIDRSFISDMLDNRHDAAITRAMLTMGNELGLETIAEGIETEEQEIALRLLGCKAGQGYRYGKALPAEQAAVLLAMSTARRANQPT</sequence>
<dbReference type="InterPro" id="IPR029016">
    <property type="entry name" value="GAF-like_dom_sf"/>
</dbReference>
<dbReference type="Pfam" id="PF01590">
    <property type="entry name" value="GAF"/>
    <property type="match status" value="1"/>
</dbReference>
<dbReference type="EMBL" id="LGLV01000016">
    <property type="protein sequence ID" value="OBZ92996.1"/>
    <property type="molecule type" value="Genomic_DNA"/>
</dbReference>
<dbReference type="NCBIfam" id="TIGR00229">
    <property type="entry name" value="sensory_box"/>
    <property type="match status" value="1"/>
</dbReference>
<dbReference type="PATRIC" id="fig|1612624.7.peg.2320"/>
<dbReference type="InterPro" id="IPR000700">
    <property type="entry name" value="PAS-assoc_C"/>
</dbReference>
<dbReference type="PROSITE" id="PS50112">
    <property type="entry name" value="PAS"/>
    <property type="match status" value="1"/>
</dbReference>
<dbReference type="InterPro" id="IPR052155">
    <property type="entry name" value="Biofilm_reg_signaling"/>
</dbReference>
<dbReference type="Gene3D" id="3.30.70.270">
    <property type="match status" value="1"/>
</dbReference>
<accession>A0A1C7NWD8</accession>
<protein>
    <submittedName>
        <fullName evidence="5">Diguanylate cyclase</fullName>
    </submittedName>
</protein>
<dbReference type="InterPro" id="IPR043128">
    <property type="entry name" value="Rev_trsase/Diguanyl_cyclase"/>
</dbReference>
<dbReference type="InterPro" id="IPR000014">
    <property type="entry name" value="PAS"/>
</dbReference>
<keyword evidence="6" id="KW-1185">Reference proteome</keyword>
<dbReference type="Pfam" id="PF13426">
    <property type="entry name" value="PAS_9"/>
    <property type="match status" value="1"/>
</dbReference>
<evidence type="ECO:0000313" key="6">
    <source>
        <dbReference type="Proteomes" id="UP000093111"/>
    </source>
</evidence>
<dbReference type="PANTHER" id="PTHR44757">
    <property type="entry name" value="DIGUANYLATE CYCLASE DGCP"/>
    <property type="match status" value="1"/>
</dbReference>
<evidence type="ECO:0000259" key="3">
    <source>
        <dbReference type="PROSITE" id="PS50883"/>
    </source>
</evidence>
<dbReference type="PANTHER" id="PTHR44757:SF2">
    <property type="entry name" value="BIOFILM ARCHITECTURE MAINTENANCE PROTEIN MBAA"/>
    <property type="match status" value="1"/>
</dbReference>
<dbReference type="SUPFAM" id="SSF55073">
    <property type="entry name" value="Nucleotide cyclase"/>
    <property type="match status" value="1"/>
</dbReference>
<dbReference type="NCBIfam" id="TIGR00254">
    <property type="entry name" value="GGDEF"/>
    <property type="match status" value="1"/>
</dbReference>
<dbReference type="Pfam" id="PF00990">
    <property type="entry name" value="GGDEF"/>
    <property type="match status" value="1"/>
</dbReference>
<gene>
    <name evidence="5" type="ORF">ADU59_23175</name>
</gene>
<reference evidence="5 6" key="1">
    <citation type="journal article" date="2016" name="Syst. Appl. Microbiol.">
        <title>Pararhizobium polonicum sp. nov. isolated from tumors on stone fruit rootstocks.</title>
        <authorList>
            <person name="Pulawska J."/>
            <person name="Kuzmanovic N."/>
            <person name="Willems A."/>
            <person name="Pothier J.F."/>
        </authorList>
    </citation>
    <scope>NUCLEOTIDE SEQUENCE [LARGE SCALE GENOMIC DNA]</scope>
    <source>
        <strain evidence="5 6">F5.1</strain>
    </source>
</reference>
<evidence type="ECO:0000259" key="4">
    <source>
        <dbReference type="PROSITE" id="PS50887"/>
    </source>
</evidence>
<dbReference type="AlphaFoldDB" id="A0A1C7NWD8"/>
<dbReference type="Proteomes" id="UP000093111">
    <property type="component" value="Unassembled WGS sequence"/>
</dbReference>
<dbReference type="PROSITE" id="PS50113">
    <property type="entry name" value="PAC"/>
    <property type="match status" value="1"/>
</dbReference>
<proteinExistence type="predicted"/>
<dbReference type="InterPro" id="IPR029787">
    <property type="entry name" value="Nucleotide_cyclase"/>
</dbReference>
<dbReference type="PROSITE" id="PS50887">
    <property type="entry name" value="GGDEF"/>
    <property type="match status" value="1"/>
</dbReference>
<dbReference type="SMART" id="SM00086">
    <property type="entry name" value="PAC"/>
    <property type="match status" value="1"/>
</dbReference>
<dbReference type="SUPFAM" id="SSF55781">
    <property type="entry name" value="GAF domain-like"/>
    <property type="match status" value="1"/>
</dbReference>
<organism evidence="5 6">
    <name type="scientific">Pararhizobium polonicum</name>
    <dbReference type="NCBI Taxonomy" id="1612624"/>
    <lineage>
        <taxon>Bacteria</taxon>
        <taxon>Pseudomonadati</taxon>
        <taxon>Pseudomonadota</taxon>
        <taxon>Alphaproteobacteria</taxon>
        <taxon>Hyphomicrobiales</taxon>
        <taxon>Rhizobiaceae</taxon>
        <taxon>Rhizobium/Agrobacterium group</taxon>
        <taxon>Pararhizobium</taxon>
    </lineage>
</organism>
<dbReference type="InterPro" id="IPR035919">
    <property type="entry name" value="EAL_sf"/>
</dbReference>
<dbReference type="Pfam" id="PF00563">
    <property type="entry name" value="EAL"/>
    <property type="match status" value="1"/>
</dbReference>
<dbReference type="SMART" id="SM00052">
    <property type="entry name" value="EAL"/>
    <property type="match status" value="1"/>
</dbReference>
<feature type="domain" description="GGDEF" evidence="4">
    <location>
        <begin position="329"/>
        <end position="462"/>
    </location>
</feature>
<evidence type="ECO:0000313" key="5">
    <source>
        <dbReference type="EMBL" id="OBZ92996.1"/>
    </source>
</evidence>
<feature type="domain" description="PAS" evidence="1">
    <location>
        <begin position="174"/>
        <end position="244"/>
    </location>
</feature>
<dbReference type="CDD" id="cd01949">
    <property type="entry name" value="GGDEF"/>
    <property type="match status" value="1"/>
</dbReference>
<evidence type="ECO:0000259" key="1">
    <source>
        <dbReference type="PROSITE" id="PS50112"/>
    </source>
</evidence>
<dbReference type="CDD" id="cd00130">
    <property type="entry name" value="PAS"/>
    <property type="match status" value="1"/>
</dbReference>
<dbReference type="InterPro" id="IPR001633">
    <property type="entry name" value="EAL_dom"/>
</dbReference>